<dbReference type="InterPro" id="IPR014782">
    <property type="entry name" value="Peptidase_M1_dom"/>
</dbReference>
<dbReference type="Gene3D" id="1.10.390.10">
    <property type="entry name" value="Neutral Protease Domain 2"/>
    <property type="match status" value="1"/>
</dbReference>
<dbReference type="PANTHER" id="PTHR11533">
    <property type="entry name" value="PROTEASE M1 ZINC METALLOPROTEASE"/>
    <property type="match status" value="1"/>
</dbReference>
<dbReference type="Pfam" id="PF01433">
    <property type="entry name" value="Peptidase_M1"/>
    <property type="match status" value="1"/>
</dbReference>
<dbReference type="GO" id="GO:0070006">
    <property type="term" value="F:metalloaminopeptidase activity"/>
    <property type="evidence" value="ECO:0007669"/>
    <property type="project" value="TreeGrafter"/>
</dbReference>
<evidence type="ECO:0000256" key="7">
    <source>
        <dbReference type="ARBA" id="ARBA00023049"/>
    </source>
</evidence>
<name>E4X9T6_OIKDI</name>
<keyword evidence="3" id="KW-0645">Protease</keyword>
<dbReference type="GO" id="GO:0042277">
    <property type="term" value="F:peptide binding"/>
    <property type="evidence" value="ECO:0007669"/>
    <property type="project" value="TreeGrafter"/>
</dbReference>
<sequence length="449" mass="51728">MEHVSFRLFEEAVAYYEAMFEAAPHAWASHPLKCLLLDSYSAAAVESPGLMIYRADQVLLHSNTSLLDFVRAAVTVGHEIAHQWFGNTVAIGEWGDLWLNEGFATFFSYEFLKHNLEEETVEDLRWTQVYVPALENDRKSATHPVFFQPDNAQALFDKITYYKSASILKQYEREVMRNLNDYFLNFSSSLISTKLFLQFMPEFEKEHLLGKGAASVKIHKILGRQVLSKTSYIFEELTVCYRTKDKGEKTLNLVTGKNVPLPADFAFLNCNAASFYSVSFPKELNPSLLGPSNLEALNERELSYLIMTLRFEKNVEGLLQISSFVLKRARWISTNALIHAFEQLFSKNGVPNAIKDWLEELTAPVLARICEKKKKTNDETLLLSIFLRTRRRRIICASSQFSSLISPPARISYHPVRRECNLWNHPEEKWKLQLLPSRNRDSTLKFINF</sequence>
<dbReference type="GO" id="GO:0005615">
    <property type="term" value="C:extracellular space"/>
    <property type="evidence" value="ECO:0007669"/>
    <property type="project" value="TreeGrafter"/>
</dbReference>
<dbReference type="InterPro" id="IPR050344">
    <property type="entry name" value="Peptidase_M1_aminopeptidases"/>
</dbReference>
<evidence type="ECO:0000256" key="5">
    <source>
        <dbReference type="ARBA" id="ARBA00022801"/>
    </source>
</evidence>
<gene>
    <name evidence="9" type="ORF">GSOID_T00005074001</name>
</gene>
<dbReference type="InterPro" id="IPR001930">
    <property type="entry name" value="Peptidase_M1"/>
</dbReference>
<dbReference type="GO" id="GO:0043171">
    <property type="term" value="P:peptide catabolic process"/>
    <property type="evidence" value="ECO:0007669"/>
    <property type="project" value="TreeGrafter"/>
</dbReference>
<dbReference type="PRINTS" id="PR00756">
    <property type="entry name" value="ALADIPTASE"/>
</dbReference>
<evidence type="ECO:0000313" key="9">
    <source>
        <dbReference type="EMBL" id="CBY08501.1"/>
    </source>
</evidence>
<evidence type="ECO:0000256" key="2">
    <source>
        <dbReference type="ARBA" id="ARBA00010136"/>
    </source>
</evidence>
<keyword evidence="5" id="KW-0378">Hydrolase</keyword>
<comment type="similarity">
    <text evidence="2">Belongs to the peptidase M1 family.</text>
</comment>
<accession>E4X9T6</accession>
<keyword evidence="7" id="KW-0482">Metalloprotease</keyword>
<dbReference type="EMBL" id="FN653031">
    <property type="protein sequence ID" value="CBY08501.1"/>
    <property type="molecule type" value="Genomic_DNA"/>
</dbReference>
<proteinExistence type="inferred from homology"/>
<dbReference type="GO" id="GO:0008270">
    <property type="term" value="F:zinc ion binding"/>
    <property type="evidence" value="ECO:0007669"/>
    <property type="project" value="InterPro"/>
</dbReference>
<evidence type="ECO:0000259" key="8">
    <source>
        <dbReference type="Pfam" id="PF01433"/>
    </source>
</evidence>
<dbReference type="PANTHER" id="PTHR11533:SF299">
    <property type="entry name" value="AMINOPEPTIDASE"/>
    <property type="match status" value="1"/>
</dbReference>
<reference evidence="9" key="1">
    <citation type="journal article" date="2010" name="Science">
        <title>Plasticity of animal genome architecture unmasked by rapid evolution of a pelagic tunicate.</title>
        <authorList>
            <person name="Denoeud F."/>
            <person name="Henriet S."/>
            <person name="Mungpakdee S."/>
            <person name="Aury J.M."/>
            <person name="Da Silva C."/>
            <person name="Brinkmann H."/>
            <person name="Mikhaleva J."/>
            <person name="Olsen L.C."/>
            <person name="Jubin C."/>
            <person name="Canestro C."/>
            <person name="Bouquet J.M."/>
            <person name="Danks G."/>
            <person name="Poulain J."/>
            <person name="Campsteijn C."/>
            <person name="Adamski M."/>
            <person name="Cross I."/>
            <person name="Yadetie F."/>
            <person name="Muffato M."/>
            <person name="Louis A."/>
            <person name="Butcher S."/>
            <person name="Tsagkogeorga G."/>
            <person name="Konrad A."/>
            <person name="Singh S."/>
            <person name="Jensen M.F."/>
            <person name="Cong E.H."/>
            <person name="Eikeseth-Otteraa H."/>
            <person name="Noel B."/>
            <person name="Anthouard V."/>
            <person name="Porcel B.M."/>
            <person name="Kachouri-Lafond R."/>
            <person name="Nishino A."/>
            <person name="Ugolini M."/>
            <person name="Chourrout P."/>
            <person name="Nishida H."/>
            <person name="Aasland R."/>
            <person name="Huzurbazar S."/>
            <person name="Westhof E."/>
            <person name="Delsuc F."/>
            <person name="Lehrach H."/>
            <person name="Reinhardt R."/>
            <person name="Weissenbach J."/>
            <person name="Roy S.W."/>
            <person name="Artiguenave F."/>
            <person name="Postlethwait J.H."/>
            <person name="Manak J.R."/>
            <person name="Thompson E.M."/>
            <person name="Jaillon O."/>
            <person name="Du Pasquier L."/>
            <person name="Boudinot P."/>
            <person name="Liberles D.A."/>
            <person name="Volff J.N."/>
            <person name="Philippe H."/>
            <person name="Lenhard B."/>
            <person name="Roest Crollius H."/>
            <person name="Wincker P."/>
            <person name="Chourrout D."/>
        </authorList>
    </citation>
    <scope>NUCLEOTIDE SEQUENCE [LARGE SCALE GENOMIC DNA]</scope>
</reference>
<dbReference type="SUPFAM" id="SSF55486">
    <property type="entry name" value="Metalloproteases ('zincins'), catalytic domain"/>
    <property type="match status" value="1"/>
</dbReference>
<feature type="domain" description="Peptidase M1 membrane alanine aminopeptidase" evidence="8">
    <location>
        <begin position="13"/>
        <end position="204"/>
    </location>
</feature>
<dbReference type="GO" id="GO:0006508">
    <property type="term" value="P:proteolysis"/>
    <property type="evidence" value="ECO:0007669"/>
    <property type="project" value="UniProtKB-KW"/>
</dbReference>
<protein>
    <recommendedName>
        <fullName evidence="8">Peptidase M1 membrane alanine aminopeptidase domain-containing protein</fullName>
    </recommendedName>
</protein>
<dbReference type="InterPro" id="IPR027268">
    <property type="entry name" value="Peptidase_M4/M1_CTD_sf"/>
</dbReference>
<evidence type="ECO:0000256" key="4">
    <source>
        <dbReference type="ARBA" id="ARBA00022723"/>
    </source>
</evidence>
<organism evidence="9">
    <name type="scientific">Oikopleura dioica</name>
    <name type="common">Tunicate</name>
    <dbReference type="NCBI Taxonomy" id="34765"/>
    <lineage>
        <taxon>Eukaryota</taxon>
        <taxon>Metazoa</taxon>
        <taxon>Chordata</taxon>
        <taxon>Tunicata</taxon>
        <taxon>Appendicularia</taxon>
        <taxon>Copelata</taxon>
        <taxon>Oikopleuridae</taxon>
        <taxon>Oikopleura</taxon>
    </lineage>
</organism>
<comment type="cofactor">
    <cofactor evidence="1">
        <name>Zn(2+)</name>
        <dbReference type="ChEBI" id="CHEBI:29105"/>
    </cofactor>
</comment>
<dbReference type="GO" id="GO:0005737">
    <property type="term" value="C:cytoplasm"/>
    <property type="evidence" value="ECO:0007669"/>
    <property type="project" value="TreeGrafter"/>
</dbReference>
<evidence type="ECO:0000256" key="1">
    <source>
        <dbReference type="ARBA" id="ARBA00001947"/>
    </source>
</evidence>
<keyword evidence="10" id="KW-1185">Reference proteome</keyword>
<dbReference type="Proteomes" id="UP000001307">
    <property type="component" value="Unassembled WGS sequence"/>
</dbReference>
<dbReference type="AlphaFoldDB" id="E4X9T6"/>
<dbReference type="OrthoDB" id="275509at2759"/>
<evidence type="ECO:0000256" key="3">
    <source>
        <dbReference type="ARBA" id="ARBA00022670"/>
    </source>
</evidence>
<dbReference type="GO" id="GO:0016020">
    <property type="term" value="C:membrane"/>
    <property type="evidence" value="ECO:0007669"/>
    <property type="project" value="TreeGrafter"/>
</dbReference>
<dbReference type="InParanoid" id="E4X9T6"/>
<evidence type="ECO:0000313" key="10">
    <source>
        <dbReference type="Proteomes" id="UP000001307"/>
    </source>
</evidence>
<keyword evidence="4" id="KW-0479">Metal-binding</keyword>
<evidence type="ECO:0000256" key="6">
    <source>
        <dbReference type="ARBA" id="ARBA00022833"/>
    </source>
</evidence>
<keyword evidence="6" id="KW-0862">Zinc</keyword>